<dbReference type="GO" id="GO:1902387">
    <property type="term" value="F:ceramide 1-phosphate binding"/>
    <property type="evidence" value="ECO:0007669"/>
    <property type="project" value="TreeGrafter"/>
</dbReference>
<evidence type="ECO:0000313" key="3">
    <source>
        <dbReference type="EMBL" id="KAJ8908126.1"/>
    </source>
</evidence>
<dbReference type="GO" id="GO:0016020">
    <property type="term" value="C:membrane"/>
    <property type="evidence" value="ECO:0007669"/>
    <property type="project" value="TreeGrafter"/>
</dbReference>
<feature type="domain" description="Glycolipid transfer protein" evidence="2">
    <location>
        <begin position="44"/>
        <end position="183"/>
    </location>
</feature>
<evidence type="ECO:0000256" key="1">
    <source>
        <dbReference type="ARBA" id="ARBA00022448"/>
    </source>
</evidence>
<comment type="caution">
    <text evidence="3">The sequence shown here is derived from an EMBL/GenBank/DDBJ whole genome shotgun (WGS) entry which is preliminary data.</text>
</comment>
<sequence length="226" mass="24963">MATGIVLTKPVLDLGPEVRVTEGPLVELLSSWKRIDGKGLDASIEVFEKAYQAVIGVFDSLLKGMLMSGMVKGDNEKNLEKLVLAARRVGAGTVREMIQNEISSGVALRNSGREALLWMKRTLQFVRLIIRNAVAEGFEKGLASVTKSAYDKTLAPCHGLNARGFKFAMNGMPKKRVFFERLSSDTATVQNELSAWLYCSYPMISNLVVEFNNLQIENVMTCQQVV</sequence>
<dbReference type="Proteomes" id="UP001157974">
    <property type="component" value="Unassembled WGS sequence"/>
</dbReference>
<protein>
    <recommendedName>
        <fullName evidence="2">Glycolipid transfer protein domain-containing protein</fullName>
    </recommendedName>
</protein>
<evidence type="ECO:0000259" key="2">
    <source>
        <dbReference type="Pfam" id="PF08718"/>
    </source>
</evidence>
<dbReference type="InterPro" id="IPR036497">
    <property type="entry name" value="GLTP_sf"/>
</dbReference>
<dbReference type="GO" id="GO:0005829">
    <property type="term" value="C:cytosol"/>
    <property type="evidence" value="ECO:0007669"/>
    <property type="project" value="TreeGrafter"/>
</dbReference>
<evidence type="ECO:0000313" key="4">
    <source>
        <dbReference type="Proteomes" id="UP001157974"/>
    </source>
</evidence>
<dbReference type="Gene3D" id="1.10.3520.10">
    <property type="entry name" value="Glycolipid transfer protein"/>
    <property type="match status" value="1"/>
</dbReference>
<dbReference type="GO" id="GO:1902388">
    <property type="term" value="F:ceramide 1-phosphate transfer activity"/>
    <property type="evidence" value="ECO:0007669"/>
    <property type="project" value="TreeGrafter"/>
</dbReference>
<organism evidence="3 4">
    <name type="scientific">Rhodosorus marinus</name>
    <dbReference type="NCBI Taxonomy" id="101924"/>
    <lineage>
        <taxon>Eukaryota</taxon>
        <taxon>Rhodophyta</taxon>
        <taxon>Stylonematophyceae</taxon>
        <taxon>Stylonematales</taxon>
        <taxon>Stylonemataceae</taxon>
        <taxon>Rhodosorus</taxon>
    </lineage>
</organism>
<dbReference type="InterPro" id="IPR014830">
    <property type="entry name" value="Glycolipid_transfer_prot_dom"/>
</dbReference>
<accession>A0AAV8V4J5</accession>
<reference evidence="3 4" key="1">
    <citation type="journal article" date="2023" name="Nat. Commun.">
        <title>Origin of minicircular mitochondrial genomes in red algae.</title>
        <authorList>
            <person name="Lee Y."/>
            <person name="Cho C.H."/>
            <person name="Lee Y.M."/>
            <person name="Park S.I."/>
            <person name="Yang J.H."/>
            <person name="West J.A."/>
            <person name="Bhattacharya D."/>
            <person name="Yoon H.S."/>
        </authorList>
    </citation>
    <scope>NUCLEOTIDE SEQUENCE [LARGE SCALE GENOMIC DNA]</scope>
    <source>
        <strain evidence="3 4">CCMP1338</strain>
        <tissue evidence="3">Whole cell</tissue>
    </source>
</reference>
<dbReference type="PANTHER" id="PTHR10219:SF25">
    <property type="entry name" value="PLECKSTRIN HOMOLOGY DOMAIN-CONTAINING FAMILY A MEMBER 8"/>
    <property type="match status" value="1"/>
</dbReference>
<dbReference type="SUPFAM" id="SSF110004">
    <property type="entry name" value="Glycolipid transfer protein, GLTP"/>
    <property type="match status" value="1"/>
</dbReference>
<dbReference type="EMBL" id="JAMWBK010000002">
    <property type="protein sequence ID" value="KAJ8908126.1"/>
    <property type="molecule type" value="Genomic_DNA"/>
</dbReference>
<keyword evidence="4" id="KW-1185">Reference proteome</keyword>
<dbReference type="Pfam" id="PF08718">
    <property type="entry name" value="GLTP"/>
    <property type="match status" value="1"/>
</dbReference>
<dbReference type="PANTHER" id="PTHR10219">
    <property type="entry name" value="GLYCOLIPID TRANSFER PROTEIN-RELATED"/>
    <property type="match status" value="1"/>
</dbReference>
<keyword evidence="1" id="KW-0813">Transport</keyword>
<proteinExistence type="predicted"/>
<gene>
    <name evidence="3" type="ORF">NDN08_008221</name>
</gene>
<name>A0AAV8V4J5_9RHOD</name>
<dbReference type="AlphaFoldDB" id="A0AAV8V4J5"/>